<dbReference type="Gene3D" id="2.130.10.10">
    <property type="entry name" value="YVTN repeat-like/Quinoprotein amine dehydrogenase"/>
    <property type="match status" value="1"/>
</dbReference>
<dbReference type="InterPro" id="IPR015943">
    <property type="entry name" value="WD40/YVTN_repeat-like_dom_sf"/>
</dbReference>
<keyword evidence="4" id="KW-1185">Reference proteome</keyword>
<dbReference type="RefSeq" id="WP_168674231.1">
    <property type="nucleotide sequence ID" value="NZ_JAAVTK010000010.1"/>
</dbReference>
<proteinExistence type="predicted"/>
<feature type="chain" id="PRO_5047150794" evidence="1">
    <location>
        <begin position="20"/>
        <end position="505"/>
    </location>
</feature>
<dbReference type="Pfam" id="PF18962">
    <property type="entry name" value="Por_Secre_tail"/>
    <property type="match status" value="1"/>
</dbReference>
<dbReference type="NCBIfam" id="TIGR04183">
    <property type="entry name" value="Por_Secre_tail"/>
    <property type="match status" value="1"/>
</dbReference>
<comment type="caution">
    <text evidence="3">The sequence shown here is derived from an EMBL/GenBank/DDBJ whole genome shotgun (WGS) entry which is preliminary data.</text>
</comment>
<dbReference type="EMBL" id="JAAVTK010000010">
    <property type="protein sequence ID" value="NKI90638.1"/>
    <property type="molecule type" value="Genomic_DNA"/>
</dbReference>
<feature type="signal peptide" evidence="1">
    <location>
        <begin position="1"/>
        <end position="19"/>
    </location>
</feature>
<accession>A0ABX1HP10</accession>
<gene>
    <name evidence="3" type="ORF">HBN54_003245</name>
</gene>
<name>A0ABX1HP10_9BACT</name>
<evidence type="ECO:0000313" key="3">
    <source>
        <dbReference type="EMBL" id="NKI90638.1"/>
    </source>
</evidence>
<organism evidence="3 4">
    <name type="scientific">Hymenobacter artigasi</name>
    <dbReference type="NCBI Taxonomy" id="2719616"/>
    <lineage>
        <taxon>Bacteria</taxon>
        <taxon>Pseudomonadati</taxon>
        <taxon>Bacteroidota</taxon>
        <taxon>Cytophagia</taxon>
        <taxon>Cytophagales</taxon>
        <taxon>Hymenobacteraceae</taxon>
        <taxon>Hymenobacter</taxon>
    </lineage>
</organism>
<dbReference type="Proteomes" id="UP000717634">
    <property type="component" value="Unassembled WGS sequence"/>
</dbReference>
<keyword evidence="1" id="KW-0732">Signal</keyword>
<feature type="domain" description="Secretion system C-terminal sorting" evidence="2">
    <location>
        <begin position="426"/>
        <end position="504"/>
    </location>
</feature>
<evidence type="ECO:0000259" key="2">
    <source>
        <dbReference type="Pfam" id="PF18962"/>
    </source>
</evidence>
<dbReference type="SUPFAM" id="SSF110296">
    <property type="entry name" value="Oligoxyloglucan reducing end-specific cellobiohydrolase"/>
    <property type="match status" value="1"/>
</dbReference>
<evidence type="ECO:0000313" key="4">
    <source>
        <dbReference type="Proteomes" id="UP000717634"/>
    </source>
</evidence>
<reference evidence="3 4" key="1">
    <citation type="submission" date="2020-03" db="EMBL/GenBank/DDBJ databases">
        <title>Genomic Encyclopedia of Type Strains, Phase IV (KMG-V): Genome sequencing to study the core and pangenomes of soil and plant-associated prokaryotes.</title>
        <authorList>
            <person name="Whitman W."/>
        </authorList>
    </citation>
    <scope>NUCLEOTIDE SEQUENCE [LARGE SCALE GENOMIC DNA]</scope>
    <source>
        <strain evidence="3 4">1B</strain>
    </source>
</reference>
<evidence type="ECO:0000256" key="1">
    <source>
        <dbReference type="SAM" id="SignalP"/>
    </source>
</evidence>
<sequence length="505" mass="51961">MKKSLLFLGLLGFAGHANAQAPWTLVNAPTSNILTQSNIVDLSTLSATVVWGVTSDRVATGAPASIPRNFIRSNNTAGDQFDWGDISVTSGPTKSATVGNVSGISATTAVACAYPGSTFDGATTYGGEIVKTTNGGQTWVKKTTASQFTGANTFCNWVHMFNATTGVSLGDPAAATGNTFEILRTTDGGENWVRVTANVPAPLANEYGNAGAFFASNSAPGTLWTGLASSNQAAQVRIFKTTDFGQTWTASGLIPNIVGAVSQLAFKSNNLDGIAYGFTVVGSGAAATITALNVARTSDGGATWTAITPANNATGSFFRNAIDAVGNTYYSTGARFPLPTTNQVPEDFGTSISTDGVNWTNLNVSGTTLAAPGYFFSMDLIPGATANNVVGYGGLYTDPNGAGGVYKYSRTVTATRNAALQSALNVYPNPSTSGVFNVDLGSELKTGAQLTVSDALGRLVKSQTLNAAAIGARKISLDLSGEKTGVYTLQIRTDAGLATQKVVID</sequence>
<dbReference type="CDD" id="cd15482">
    <property type="entry name" value="Sialidase_non-viral"/>
    <property type="match status" value="1"/>
</dbReference>
<protein>
    <submittedName>
        <fullName evidence="3">Photosystem II stability/assembly factor-like uncharacterized protein</fullName>
    </submittedName>
</protein>
<dbReference type="InterPro" id="IPR026444">
    <property type="entry name" value="Secre_tail"/>
</dbReference>